<evidence type="ECO:0000313" key="2">
    <source>
        <dbReference type="Proteomes" id="UP001172386"/>
    </source>
</evidence>
<protein>
    <submittedName>
        <fullName evidence="1">Protein OS-9</fullName>
    </submittedName>
</protein>
<evidence type="ECO:0000313" key="1">
    <source>
        <dbReference type="EMBL" id="KAJ9658258.1"/>
    </source>
</evidence>
<proteinExistence type="predicted"/>
<gene>
    <name evidence="1" type="primary">YOS9</name>
    <name evidence="1" type="ORF">H2198_003831</name>
</gene>
<accession>A0ACC3AB63</accession>
<dbReference type="EMBL" id="JAPDRQ010000053">
    <property type="protein sequence ID" value="KAJ9658258.1"/>
    <property type="molecule type" value="Genomic_DNA"/>
</dbReference>
<sequence length="444" mass="49311">MALSLPFLLFASLCLASERKFDVKDDIFAFPQYDVSFSPSYILRDEAIAKLDTSASTGAAFSGRTSTPDTTYEYEYLVGNGRPYLCTIPQVLLEVNETEEDVGREEHDLVAAADRGWQLLKDMEGQQCLYYTTGWWSYMLCYNSYVKQYHALAVSSQGRQWPPAEDPNTPSFILGTYENVGGGKKPAIEGSPQQSVGELQTQSETTFLVQQLDGGTPCDLTGKPRRVEVQYHCSPGLPDRIGWIKETATCAYQMVVYTSRLCNDVVFQPPKEAHLHEIECQEIVAEEEAAKRQSPSSGAPQIEDTQQQKRIVIGKVELGGKKLVGGDGKRIERGRIVMTAEERAEIVVMQKDGQIQALSAENLKKLELNPEEVEAFQKEMQKLAGGNDWKIERLGDANGQLSLRGVVDAKKKEAKESSGGEEEDDVKDDGADEVGSKEQFKHEI</sequence>
<dbReference type="Proteomes" id="UP001172386">
    <property type="component" value="Unassembled WGS sequence"/>
</dbReference>
<organism evidence="1 2">
    <name type="scientific">Neophaeococcomyces mojaviensis</name>
    <dbReference type="NCBI Taxonomy" id="3383035"/>
    <lineage>
        <taxon>Eukaryota</taxon>
        <taxon>Fungi</taxon>
        <taxon>Dikarya</taxon>
        <taxon>Ascomycota</taxon>
        <taxon>Pezizomycotina</taxon>
        <taxon>Eurotiomycetes</taxon>
        <taxon>Chaetothyriomycetidae</taxon>
        <taxon>Chaetothyriales</taxon>
        <taxon>Chaetothyriales incertae sedis</taxon>
        <taxon>Neophaeococcomyces</taxon>
    </lineage>
</organism>
<reference evidence="1" key="1">
    <citation type="submission" date="2022-10" db="EMBL/GenBank/DDBJ databases">
        <title>Culturing micro-colonial fungi from biological soil crusts in the Mojave desert and describing Neophaeococcomyces mojavensis, and introducing the new genera and species Taxawa tesnikishii.</title>
        <authorList>
            <person name="Kurbessoian T."/>
            <person name="Stajich J.E."/>
        </authorList>
    </citation>
    <scope>NUCLEOTIDE SEQUENCE</scope>
    <source>
        <strain evidence="1">JES_112</strain>
    </source>
</reference>
<comment type="caution">
    <text evidence="1">The sequence shown here is derived from an EMBL/GenBank/DDBJ whole genome shotgun (WGS) entry which is preliminary data.</text>
</comment>
<keyword evidence="2" id="KW-1185">Reference proteome</keyword>
<name>A0ACC3AB63_9EURO</name>